<accession>A0A520S4R1</accession>
<evidence type="ECO:0000259" key="1">
    <source>
        <dbReference type="Pfam" id="PF01861"/>
    </source>
</evidence>
<protein>
    <submittedName>
        <fullName evidence="2">Putative methyltransferase</fullName>
    </submittedName>
</protein>
<gene>
    <name evidence="2" type="ORF">EVA68_01090</name>
</gene>
<dbReference type="PANTHER" id="PTHR23290:SF0">
    <property type="entry name" value="RRNA N6-ADENOSINE-METHYLTRANSFERASE METTL5"/>
    <property type="match status" value="1"/>
</dbReference>
<proteinExistence type="predicted"/>
<dbReference type="PANTHER" id="PTHR23290">
    <property type="entry name" value="RRNA N6-ADENOSINE-METHYLTRANSFERASE METTL5"/>
    <property type="match status" value="1"/>
</dbReference>
<evidence type="ECO:0000313" key="2">
    <source>
        <dbReference type="EMBL" id="RZO77477.1"/>
    </source>
</evidence>
<reference evidence="2 3" key="1">
    <citation type="submission" date="2019-02" db="EMBL/GenBank/DDBJ databases">
        <title>Prokaryotic population dynamics and viral predation in marine succession experiment using metagenomics: the confinement effect.</title>
        <authorList>
            <person name="Haro-Moreno J.M."/>
            <person name="Rodriguez-Valera F."/>
            <person name="Lopez-Perez M."/>
        </authorList>
    </citation>
    <scope>NUCLEOTIDE SEQUENCE [LARGE SCALE GENOMIC DNA]</scope>
    <source>
        <strain evidence="2">MED-G157</strain>
    </source>
</reference>
<name>A0A520S4R1_9GAMM</name>
<dbReference type="GO" id="GO:0008168">
    <property type="term" value="F:methyltransferase activity"/>
    <property type="evidence" value="ECO:0007669"/>
    <property type="project" value="UniProtKB-KW"/>
</dbReference>
<dbReference type="Gene3D" id="3.40.50.150">
    <property type="entry name" value="Vaccinia Virus protein VP39"/>
    <property type="match status" value="1"/>
</dbReference>
<dbReference type="InterPro" id="IPR051720">
    <property type="entry name" value="rRNA_MeTrfase/Polyamine_Synth"/>
</dbReference>
<keyword evidence="2" id="KW-0489">Methyltransferase</keyword>
<keyword evidence="2" id="KW-0808">Transferase</keyword>
<dbReference type="Pfam" id="PF01861">
    <property type="entry name" value="BpsA_C"/>
    <property type="match status" value="1"/>
</dbReference>
<dbReference type="GO" id="GO:0032259">
    <property type="term" value="P:methylation"/>
    <property type="evidence" value="ECO:0007669"/>
    <property type="project" value="UniProtKB-KW"/>
</dbReference>
<comment type="caution">
    <text evidence="2">The sequence shown here is derived from an EMBL/GenBank/DDBJ whole genome shotgun (WGS) entry which is preliminary data.</text>
</comment>
<dbReference type="Proteomes" id="UP000316199">
    <property type="component" value="Unassembled WGS sequence"/>
</dbReference>
<dbReference type="InterPro" id="IPR029063">
    <property type="entry name" value="SAM-dependent_MTases_sf"/>
</dbReference>
<feature type="domain" description="N(4)-bis(aminopropyl)spermidine synthase C-terminal" evidence="1">
    <location>
        <begin position="94"/>
        <end position="297"/>
    </location>
</feature>
<dbReference type="SUPFAM" id="SSF53335">
    <property type="entry name" value="S-adenosyl-L-methionine-dependent methyltransferases"/>
    <property type="match status" value="1"/>
</dbReference>
<sequence>MKLLEQVAVAAALREGAEGIRNILAAVAHNKNISLKELANTVHMPLPVVAAVRRELERRYILYRDKGICLTLKGIRLVSDLGIQKTSGPEQNLLSILKEIGSKRPEANVALDQAYARPETSFRRATYASQHDALSGRNVIILGDDDLTSIAIALLLKKEEKPKRLVVVDIDSRIIDLINEASETYDLNIECHLHDLRISLPTELKYNFQTFFTDPPYTLAGLELFLTRASATLEGGSGKQGFLSFGNKDPDTDHGVFHIISQCGFIPQEIIKNFNNYHGGTVIGNISRMIRMLSGTQRAHLSSSFNNAIYTADTNPSQRSYNCSICGKNHRVGNNCLYSHIEALKKIGCSNCGNNIFNSAGKILEEKNGE</sequence>
<dbReference type="GO" id="GO:0006596">
    <property type="term" value="P:polyamine biosynthetic process"/>
    <property type="evidence" value="ECO:0007669"/>
    <property type="project" value="TreeGrafter"/>
</dbReference>
<evidence type="ECO:0000313" key="3">
    <source>
        <dbReference type="Proteomes" id="UP000316199"/>
    </source>
</evidence>
<dbReference type="InterPro" id="IPR002723">
    <property type="entry name" value="BpsA_C"/>
</dbReference>
<dbReference type="AlphaFoldDB" id="A0A520S4R1"/>
<dbReference type="EMBL" id="SHAG01000002">
    <property type="protein sequence ID" value="RZO77477.1"/>
    <property type="molecule type" value="Genomic_DNA"/>
</dbReference>
<organism evidence="2 3">
    <name type="scientific">OM182 bacterium</name>
    <dbReference type="NCBI Taxonomy" id="2510334"/>
    <lineage>
        <taxon>Bacteria</taxon>
        <taxon>Pseudomonadati</taxon>
        <taxon>Pseudomonadota</taxon>
        <taxon>Gammaproteobacteria</taxon>
        <taxon>OMG group</taxon>
        <taxon>OM182 clade</taxon>
    </lineage>
</organism>